<evidence type="ECO:0000256" key="3">
    <source>
        <dbReference type="ARBA" id="ARBA00023180"/>
    </source>
</evidence>
<organism evidence="9 10">
    <name type="scientific">Allacma fusca</name>
    <dbReference type="NCBI Taxonomy" id="39272"/>
    <lineage>
        <taxon>Eukaryota</taxon>
        <taxon>Metazoa</taxon>
        <taxon>Ecdysozoa</taxon>
        <taxon>Arthropoda</taxon>
        <taxon>Hexapoda</taxon>
        <taxon>Collembola</taxon>
        <taxon>Symphypleona</taxon>
        <taxon>Sminthuridae</taxon>
        <taxon>Allacma</taxon>
    </lineage>
</organism>
<comment type="caution">
    <text evidence="9">The sequence shown here is derived from an EMBL/GenBank/DDBJ whole genome shotgun (WGS) entry which is preliminary data.</text>
</comment>
<protein>
    <recommendedName>
        <fullName evidence="8">GH18 domain-containing protein</fullName>
    </recommendedName>
</protein>
<keyword evidence="1 7" id="KW-0732">Signal</keyword>
<comment type="similarity">
    <text evidence="6">Belongs to the glycosyl hydrolase 18 family.</text>
</comment>
<dbReference type="PROSITE" id="PS51910">
    <property type="entry name" value="GH18_2"/>
    <property type="match status" value="1"/>
</dbReference>
<dbReference type="FunFam" id="3.10.50.10:FF:000003">
    <property type="entry name" value="Class V chitinase CHIT5b"/>
    <property type="match status" value="1"/>
</dbReference>
<dbReference type="GO" id="GO:0006032">
    <property type="term" value="P:chitin catabolic process"/>
    <property type="evidence" value="ECO:0007669"/>
    <property type="project" value="TreeGrafter"/>
</dbReference>
<name>A0A8J2NU18_9HEXA</name>
<dbReference type="PROSITE" id="PS01095">
    <property type="entry name" value="GH18_1"/>
    <property type="match status" value="1"/>
</dbReference>
<dbReference type="Proteomes" id="UP000708208">
    <property type="component" value="Unassembled WGS sequence"/>
</dbReference>
<keyword evidence="3" id="KW-0325">Glycoprotein</keyword>
<feature type="chain" id="PRO_5035304239" description="GH18 domain-containing protein" evidence="7">
    <location>
        <begin position="22"/>
        <end position="386"/>
    </location>
</feature>
<evidence type="ECO:0000256" key="7">
    <source>
        <dbReference type="SAM" id="SignalP"/>
    </source>
</evidence>
<keyword evidence="2 5" id="KW-0378">Hydrolase</keyword>
<dbReference type="EMBL" id="CAJVCH010022917">
    <property type="protein sequence ID" value="CAG7693753.1"/>
    <property type="molecule type" value="Genomic_DNA"/>
</dbReference>
<evidence type="ECO:0000259" key="8">
    <source>
        <dbReference type="PROSITE" id="PS51910"/>
    </source>
</evidence>
<accession>A0A8J2NU18</accession>
<dbReference type="GO" id="GO:0005576">
    <property type="term" value="C:extracellular region"/>
    <property type="evidence" value="ECO:0007669"/>
    <property type="project" value="TreeGrafter"/>
</dbReference>
<dbReference type="GO" id="GO:0005975">
    <property type="term" value="P:carbohydrate metabolic process"/>
    <property type="evidence" value="ECO:0007669"/>
    <property type="project" value="InterPro"/>
</dbReference>
<feature type="domain" description="GH18" evidence="8">
    <location>
        <begin position="26"/>
        <end position="381"/>
    </location>
</feature>
<keyword evidence="4 5" id="KW-0326">Glycosidase</keyword>
<evidence type="ECO:0000256" key="5">
    <source>
        <dbReference type="RuleBase" id="RU000489"/>
    </source>
</evidence>
<dbReference type="GO" id="GO:0004568">
    <property type="term" value="F:chitinase activity"/>
    <property type="evidence" value="ECO:0007669"/>
    <property type="project" value="TreeGrafter"/>
</dbReference>
<dbReference type="InterPro" id="IPR011583">
    <property type="entry name" value="Chitinase_II/V-like_cat"/>
</dbReference>
<dbReference type="InterPro" id="IPR050314">
    <property type="entry name" value="Glycosyl_Hydrlase_18"/>
</dbReference>
<feature type="signal peptide" evidence="7">
    <location>
        <begin position="1"/>
        <end position="21"/>
    </location>
</feature>
<evidence type="ECO:0000256" key="4">
    <source>
        <dbReference type="ARBA" id="ARBA00023295"/>
    </source>
</evidence>
<dbReference type="InterPro" id="IPR001223">
    <property type="entry name" value="Glyco_hydro18_cat"/>
</dbReference>
<evidence type="ECO:0000256" key="1">
    <source>
        <dbReference type="ARBA" id="ARBA00022729"/>
    </source>
</evidence>
<reference evidence="9" key="1">
    <citation type="submission" date="2021-06" db="EMBL/GenBank/DDBJ databases">
        <authorList>
            <person name="Hodson N. C."/>
            <person name="Mongue J. A."/>
            <person name="Jaron S. K."/>
        </authorList>
    </citation>
    <scope>NUCLEOTIDE SEQUENCE</scope>
</reference>
<dbReference type="InterPro" id="IPR001579">
    <property type="entry name" value="Glyco_hydro_18_chit_AS"/>
</dbReference>
<dbReference type="PANTHER" id="PTHR11177">
    <property type="entry name" value="CHITINASE"/>
    <property type="match status" value="1"/>
</dbReference>
<dbReference type="GO" id="GO:0008061">
    <property type="term" value="F:chitin binding"/>
    <property type="evidence" value="ECO:0007669"/>
    <property type="project" value="InterPro"/>
</dbReference>
<dbReference type="OrthoDB" id="73875at2759"/>
<keyword evidence="10" id="KW-1185">Reference proteome</keyword>
<gene>
    <name evidence="9" type="ORF">AFUS01_LOCUS3782</name>
</gene>
<sequence length="386" mass="42978">MAGKTLVQVLLLVAFLAICDAGQTKARVVCYYGQWGDTIGQIPVDKCTHVVYSFIGLDDNTWRYKFLEFNDEGTKAKIRQFLGLKNRNPAVKLLIAVGGGAEGSDKYSRMAENSNSRSIFIRSIVDFLREFPFDGVDMDWEYPGVTWSGGRAVDKANFVTFMRELRSAVGSLEITMAVSVVEANVDVGYDVPALCNIVDAVHLMDYDMRGAWDTFADVHSPLYSRPTDQGAYRTLNVEGGTLLWNNRGCPRFKLIVGVPFYGYEFVLVNGANNKPGDTINQAATRALPDGGALSYTQICRLINNGGWALTFDDVVKCPYMTQGTRWVGYENTRSLQLKMDWIQNQGFGGTMIWAIQHDDFNAQCGTKDPLITVVHNNMKDFIVITP</sequence>
<dbReference type="PANTHER" id="PTHR11177:SF144">
    <property type="entry name" value="CHITINASE 5"/>
    <property type="match status" value="1"/>
</dbReference>
<dbReference type="SMART" id="SM00636">
    <property type="entry name" value="Glyco_18"/>
    <property type="match status" value="1"/>
</dbReference>
<dbReference type="Pfam" id="PF00704">
    <property type="entry name" value="Glyco_hydro_18"/>
    <property type="match status" value="1"/>
</dbReference>
<evidence type="ECO:0000256" key="6">
    <source>
        <dbReference type="RuleBase" id="RU004453"/>
    </source>
</evidence>
<evidence type="ECO:0000313" key="10">
    <source>
        <dbReference type="Proteomes" id="UP000708208"/>
    </source>
</evidence>
<dbReference type="AlphaFoldDB" id="A0A8J2NU18"/>
<proteinExistence type="inferred from homology"/>
<evidence type="ECO:0000313" key="9">
    <source>
        <dbReference type="EMBL" id="CAG7693753.1"/>
    </source>
</evidence>
<evidence type="ECO:0000256" key="2">
    <source>
        <dbReference type="ARBA" id="ARBA00022801"/>
    </source>
</evidence>